<dbReference type="Gene3D" id="3.40.50.360">
    <property type="match status" value="1"/>
</dbReference>
<dbReference type="RefSeq" id="WP_212008978.1">
    <property type="nucleotide sequence ID" value="NZ_JAAFYZ010000027.1"/>
</dbReference>
<dbReference type="EMBL" id="JAAFYZ010000027">
    <property type="protein sequence ID" value="MBS2547378.1"/>
    <property type="molecule type" value="Genomic_DNA"/>
</dbReference>
<dbReference type="InterPro" id="IPR050712">
    <property type="entry name" value="NAD(P)H-dep_reductase"/>
</dbReference>
<dbReference type="InterPro" id="IPR029039">
    <property type="entry name" value="Flavoprotein-like_sf"/>
</dbReference>
<dbReference type="Proteomes" id="UP000730482">
    <property type="component" value="Unassembled WGS sequence"/>
</dbReference>
<name>A0ABS5KMU3_9ACTN</name>
<reference evidence="2 3" key="1">
    <citation type="submission" date="2020-02" db="EMBL/GenBank/DDBJ databases">
        <title>Acidophilic actinobacteria isolated from forest soil.</title>
        <authorList>
            <person name="Golinska P."/>
        </authorList>
    </citation>
    <scope>NUCLEOTIDE SEQUENCE [LARGE SCALE GENOMIC DNA]</scope>
    <source>
        <strain evidence="2 3">NL8</strain>
    </source>
</reference>
<protein>
    <submittedName>
        <fullName evidence="2">NAD(P)H-dependent oxidoreductase</fullName>
    </submittedName>
</protein>
<evidence type="ECO:0000313" key="3">
    <source>
        <dbReference type="Proteomes" id="UP000730482"/>
    </source>
</evidence>
<evidence type="ECO:0000313" key="2">
    <source>
        <dbReference type="EMBL" id="MBS2547378.1"/>
    </source>
</evidence>
<dbReference type="PANTHER" id="PTHR30543">
    <property type="entry name" value="CHROMATE REDUCTASE"/>
    <property type="match status" value="1"/>
</dbReference>
<accession>A0ABS5KMU3</accession>
<keyword evidence="3" id="KW-1185">Reference proteome</keyword>
<dbReference type="PANTHER" id="PTHR30543:SF21">
    <property type="entry name" value="NAD(P)H-DEPENDENT FMN REDUCTASE LOT6"/>
    <property type="match status" value="1"/>
</dbReference>
<evidence type="ECO:0000259" key="1">
    <source>
        <dbReference type="Pfam" id="PF03358"/>
    </source>
</evidence>
<organism evidence="2 3">
    <name type="scientific">Catenulispora pinistramenti</name>
    <dbReference type="NCBI Taxonomy" id="2705254"/>
    <lineage>
        <taxon>Bacteria</taxon>
        <taxon>Bacillati</taxon>
        <taxon>Actinomycetota</taxon>
        <taxon>Actinomycetes</taxon>
        <taxon>Catenulisporales</taxon>
        <taxon>Catenulisporaceae</taxon>
        <taxon>Catenulispora</taxon>
    </lineage>
</organism>
<sequence>MTTKILAFSGALRKASTNSALVRAAKQLAPEGVEIEIYDGIGNLPFFDQDLEGDVPAPVAELRAKIAAADGVLIASPEYNYSIPGVLKNALDWASRPYGESVLTGKPVAVMGASGSGFGTVRAQNHLRDVFHWLDAKVVTKPEVHVGNNWERFDGEGNLVDETSRNLVAGLIAALVVLIEETQKAKANA</sequence>
<proteinExistence type="predicted"/>
<gene>
    <name evidence="2" type="ORF">KGQ19_10875</name>
</gene>
<dbReference type="InterPro" id="IPR005025">
    <property type="entry name" value="FMN_Rdtase-like_dom"/>
</dbReference>
<dbReference type="SUPFAM" id="SSF52218">
    <property type="entry name" value="Flavoproteins"/>
    <property type="match status" value="1"/>
</dbReference>
<dbReference type="Pfam" id="PF03358">
    <property type="entry name" value="FMN_red"/>
    <property type="match status" value="1"/>
</dbReference>
<comment type="caution">
    <text evidence="2">The sequence shown here is derived from an EMBL/GenBank/DDBJ whole genome shotgun (WGS) entry which is preliminary data.</text>
</comment>
<feature type="domain" description="NADPH-dependent FMN reductase-like" evidence="1">
    <location>
        <begin position="3"/>
        <end position="150"/>
    </location>
</feature>